<keyword evidence="2" id="KW-0732">Signal</keyword>
<dbReference type="AlphaFoldDB" id="A0A1N7L8Z0"/>
<name>A0A1N7L8Z0_9BACT</name>
<reference evidence="5" key="1">
    <citation type="submission" date="2017-01" db="EMBL/GenBank/DDBJ databases">
        <authorList>
            <person name="Varghese N."/>
            <person name="Submissions S."/>
        </authorList>
    </citation>
    <scope>NUCLEOTIDE SEQUENCE [LARGE SCALE GENOMIC DNA]</scope>
    <source>
        <strain evidence="5">DSM 46698</strain>
    </source>
</reference>
<evidence type="ECO:0000256" key="1">
    <source>
        <dbReference type="SAM" id="MobiDB-lite"/>
    </source>
</evidence>
<keyword evidence="5" id="KW-1185">Reference proteome</keyword>
<gene>
    <name evidence="4" type="ORF">SAMN05421761_103132</name>
</gene>
<dbReference type="Gene3D" id="3.40.30.10">
    <property type="entry name" value="Glutaredoxin"/>
    <property type="match status" value="1"/>
</dbReference>
<feature type="chain" id="PRO_5012658945" evidence="2">
    <location>
        <begin position="21"/>
        <end position="193"/>
    </location>
</feature>
<dbReference type="PROSITE" id="PS51352">
    <property type="entry name" value="THIOREDOXIN_2"/>
    <property type="match status" value="1"/>
</dbReference>
<accession>A0A1N7L8Z0</accession>
<dbReference type="Proteomes" id="UP000186026">
    <property type="component" value="Unassembled WGS sequence"/>
</dbReference>
<proteinExistence type="predicted"/>
<dbReference type="PANTHER" id="PTHR43640:SF1">
    <property type="entry name" value="THIOREDOXIN-DEPENDENT PEROXIREDOXIN"/>
    <property type="match status" value="1"/>
</dbReference>
<dbReference type="STRING" id="529505.SAMN05421761_103132"/>
<feature type="domain" description="Thioredoxin" evidence="3">
    <location>
        <begin position="17"/>
        <end position="174"/>
    </location>
</feature>
<dbReference type="GO" id="GO:0016209">
    <property type="term" value="F:antioxidant activity"/>
    <property type="evidence" value="ECO:0007669"/>
    <property type="project" value="InterPro"/>
</dbReference>
<evidence type="ECO:0000259" key="3">
    <source>
        <dbReference type="PROSITE" id="PS51352"/>
    </source>
</evidence>
<dbReference type="EMBL" id="FTOP01000003">
    <property type="protein sequence ID" value="SIS70231.1"/>
    <property type="molecule type" value="Genomic_DNA"/>
</dbReference>
<dbReference type="PANTHER" id="PTHR43640">
    <property type="entry name" value="OS07G0260300 PROTEIN"/>
    <property type="match status" value="1"/>
</dbReference>
<dbReference type="GO" id="GO:0016491">
    <property type="term" value="F:oxidoreductase activity"/>
    <property type="evidence" value="ECO:0007669"/>
    <property type="project" value="InterPro"/>
</dbReference>
<organism evidence="4 5">
    <name type="scientific">Belliella pelovolcani</name>
    <dbReference type="NCBI Taxonomy" id="529505"/>
    <lineage>
        <taxon>Bacteria</taxon>
        <taxon>Pseudomonadati</taxon>
        <taxon>Bacteroidota</taxon>
        <taxon>Cytophagia</taxon>
        <taxon>Cytophagales</taxon>
        <taxon>Cyclobacteriaceae</taxon>
        <taxon>Belliella</taxon>
    </lineage>
</organism>
<evidence type="ECO:0000313" key="5">
    <source>
        <dbReference type="Proteomes" id="UP000186026"/>
    </source>
</evidence>
<dbReference type="InterPro" id="IPR013766">
    <property type="entry name" value="Thioredoxin_domain"/>
</dbReference>
<dbReference type="Pfam" id="PF00578">
    <property type="entry name" value="AhpC-TSA"/>
    <property type="match status" value="1"/>
</dbReference>
<dbReference type="InterPro" id="IPR036249">
    <property type="entry name" value="Thioredoxin-like_sf"/>
</dbReference>
<dbReference type="InterPro" id="IPR047262">
    <property type="entry name" value="PRX-like1"/>
</dbReference>
<feature type="signal peptide" evidence="2">
    <location>
        <begin position="1"/>
        <end position="20"/>
    </location>
</feature>
<evidence type="ECO:0000313" key="4">
    <source>
        <dbReference type="EMBL" id="SIS70231.1"/>
    </source>
</evidence>
<dbReference type="OrthoDB" id="9809746at2"/>
<evidence type="ECO:0000256" key="2">
    <source>
        <dbReference type="SAM" id="SignalP"/>
    </source>
</evidence>
<sequence length="193" mass="21696">MKRFYVFILIALLSSSFVHGQRVDNFMLEDVLTGQNFELDKHEDAKAVVLIFNTLSCPFSKLYENRIIDLYENFKADGFVFAIVNPHFGNDPDENKQAVEERFKGRVQGLSILNDGNQNVTKQLQATKLPEVVVITPSPTGFAIAYRGAIDNNPQVPESANMRYLVSAIQSIQNKRNPSPSSSRPVGCNIRMK</sequence>
<dbReference type="SUPFAM" id="SSF52833">
    <property type="entry name" value="Thioredoxin-like"/>
    <property type="match status" value="1"/>
</dbReference>
<dbReference type="RefSeq" id="WP_076499013.1">
    <property type="nucleotide sequence ID" value="NZ_FTOP01000003.1"/>
</dbReference>
<feature type="region of interest" description="Disordered" evidence="1">
    <location>
        <begin position="173"/>
        <end position="193"/>
    </location>
</feature>
<dbReference type="InterPro" id="IPR000866">
    <property type="entry name" value="AhpC/TSA"/>
</dbReference>
<protein>
    <submittedName>
        <fullName evidence="4">AhpC/TSA family protein</fullName>
    </submittedName>
</protein>